<reference evidence="7 8" key="1">
    <citation type="submission" date="2023-08" db="EMBL/GenBank/DDBJ databases">
        <title>Implementing the SeqCode for naming new Mesorhizobium species isolated from Vachellia karroo root nodules.</title>
        <authorList>
            <person name="Van Lill M."/>
        </authorList>
    </citation>
    <scope>NUCLEOTIDE SEQUENCE [LARGE SCALE GENOMIC DNA]</scope>
    <source>
        <strain evidence="7 8">VK3E</strain>
    </source>
</reference>
<protein>
    <submittedName>
        <fullName evidence="7">Tyrosine-type recombinase/integrase</fullName>
    </submittedName>
</protein>
<dbReference type="InterPro" id="IPR013762">
    <property type="entry name" value="Integrase-like_cat_sf"/>
</dbReference>
<keyword evidence="3" id="KW-0238">DNA-binding</keyword>
<dbReference type="Pfam" id="PF00589">
    <property type="entry name" value="Phage_integrase"/>
    <property type="match status" value="1"/>
</dbReference>
<accession>A0ABU4WZB7</accession>
<dbReference type="InterPro" id="IPR011010">
    <property type="entry name" value="DNA_brk_join_enz"/>
</dbReference>
<dbReference type="Proteomes" id="UP001272097">
    <property type="component" value="Unassembled WGS sequence"/>
</dbReference>
<comment type="similarity">
    <text evidence="1">Belongs to the 'phage' integrase family.</text>
</comment>
<sequence>MRLSPKILARRSSVLDEICNSEHKSGNKRGALPFDLLERKHVLEIRDDLRSTPGAQNEVVKVVSAMYGWAIENDILRSNPALGIKRLKSGDGFHTWSVEEVRQFEARHPIGSKARLALHLGLFTGLRRQDLAILGRQHVKNGWLHIRPQKTSQSSGVEVELPILPQLRATIDASACGDLTFLTSEWGKPFTVNSLGNKMRDWCDQAELPHCTLHGLRKAGATIAAENGATDEQLMAIFGWTTKQQTTHYTKKAQRRRMAEHAAHLLVIPEQNQDKIVPPKKGRTTGGTKIGKSPDNSTPT</sequence>
<organism evidence="7 8">
    <name type="scientific">Mesorhizobium australafricanum</name>
    <dbReference type="NCBI Taxonomy" id="3072311"/>
    <lineage>
        <taxon>Bacteria</taxon>
        <taxon>Pseudomonadati</taxon>
        <taxon>Pseudomonadota</taxon>
        <taxon>Alphaproteobacteria</taxon>
        <taxon>Hyphomicrobiales</taxon>
        <taxon>Phyllobacteriaceae</taxon>
        <taxon>Mesorhizobium</taxon>
    </lineage>
</organism>
<evidence type="ECO:0000256" key="5">
    <source>
        <dbReference type="SAM" id="MobiDB-lite"/>
    </source>
</evidence>
<evidence type="ECO:0000256" key="2">
    <source>
        <dbReference type="ARBA" id="ARBA00022908"/>
    </source>
</evidence>
<keyword evidence="4" id="KW-0233">DNA recombination</keyword>
<comment type="caution">
    <text evidence="7">The sequence shown here is derived from an EMBL/GenBank/DDBJ whole genome shotgun (WGS) entry which is preliminary data.</text>
</comment>
<evidence type="ECO:0000313" key="7">
    <source>
        <dbReference type="EMBL" id="MDX8440287.1"/>
    </source>
</evidence>
<dbReference type="RefSeq" id="WP_320214204.1">
    <property type="nucleotide sequence ID" value="NZ_JAVIIS010000013.1"/>
</dbReference>
<dbReference type="Gene3D" id="1.10.443.10">
    <property type="entry name" value="Intergrase catalytic core"/>
    <property type="match status" value="1"/>
</dbReference>
<evidence type="ECO:0000259" key="6">
    <source>
        <dbReference type="PROSITE" id="PS51898"/>
    </source>
</evidence>
<dbReference type="InterPro" id="IPR050808">
    <property type="entry name" value="Phage_Integrase"/>
</dbReference>
<evidence type="ECO:0000313" key="8">
    <source>
        <dbReference type="Proteomes" id="UP001272097"/>
    </source>
</evidence>
<dbReference type="InterPro" id="IPR010998">
    <property type="entry name" value="Integrase_recombinase_N"/>
</dbReference>
<name>A0ABU4WZB7_9HYPH</name>
<feature type="domain" description="Tyr recombinase" evidence="6">
    <location>
        <begin position="91"/>
        <end position="263"/>
    </location>
</feature>
<keyword evidence="8" id="KW-1185">Reference proteome</keyword>
<evidence type="ECO:0000256" key="1">
    <source>
        <dbReference type="ARBA" id="ARBA00008857"/>
    </source>
</evidence>
<dbReference type="SUPFAM" id="SSF56349">
    <property type="entry name" value="DNA breaking-rejoining enzymes"/>
    <property type="match status" value="1"/>
</dbReference>
<dbReference type="InterPro" id="IPR002104">
    <property type="entry name" value="Integrase_catalytic"/>
</dbReference>
<dbReference type="Gene3D" id="1.10.150.130">
    <property type="match status" value="1"/>
</dbReference>
<evidence type="ECO:0000256" key="4">
    <source>
        <dbReference type="ARBA" id="ARBA00023172"/>
    </source>
</evidence>
<dbReference type="EMBL" id="JAVIIS010000013">
    <property type="protein sequence ID" value="MDX8440287.1"/>
    <property type="molecule type" value="Genomic_DNA"/>
</dbReference>
<gene>
    <name evidence="7" type="ORF">RFM51_11855</name>
</gene>
<proteinExistence type="inferred from homology"/>
<dbReference type="PROSITE" id="PS51898">
    <property type="entry name" value="TYR_RECOMBINASE"/>
    <property type="match status" value="1"/>
</dbReference>
<evidence type="ECO:0000256" key="3">
    <source>
        <dbReference type="ARBA" id="ARBA00023125"/>
    </source>
</evidence>
<keyword evidence="2" id="KW-0229">DNA integration</keyword>
<feature type="region of interest" description="Disordered" evidence="5">
    <location>
        <begin position="269"/>
        <end position="300"/>
    </location>
</feature>
<dbReference type="PANTHER" id="PTHR30629:SF2">
    <property type="entry name" value="PROPHAGE INTEGRASE INTS-RELATED"/>
    <property type="match status" value="1"/>
</dbReference>
<dbReference type="PANTHER" id="PTHR30629">
    <property type="entry name" value="PROPHAGE INTEGRASE"/>
    <property type="match status" value="1"/>
</dbReference>